<dbReference type="Proteomes" id="UP000675920">
    <property type="component" value="Unplaced"/>
</dbReference>
<dbReference type="RefSeq" id="WP_028311135.1">
    <property type="nucleotide sequence ID" value="NZ_AXWS01000008.1"/>
</dbReference>
<dbReference type="AlphaFoldDB" id="A0A8B6X301"/>
<dbReference type="PANTHER" id="PTHR36836">
    <property type="entry name" value="COLANIC ACID BIOSYNTHESIS PROTEIN WCAK"/>
    <property type="match status" value="1"/>
</dbReference>
<reference evidence="3" key="2">
    <citation type="journal article" date="2003" name="J. Mol. Biol.">
        <title>An evolving hierarchical family classification for glycosyltransferases.</title>
        <authorList>
            <person name="Coutinho P.M."/>
            <person name="Deleury E."/>
            <person name="Davies G.J."/>
            <person name="Henrissat B."/>
        </authorList>
    </citation>
    <scope>NUCLEOTIDE SEQUENCE</scope>
</reference>
<keyword evidence="2" id="KW-1185">Reference proteome</keyword>
<dbReference type="InterPro" id="IPR007345">
    <property type="entry name" value="Polysacch_pyruvyl_Trfase"/>
</dbReference>
<reference evidence="3" key="4">
    <citation type="submission" date="2025-08" db="UniProtKB">
        <authorList>
            <consortium name="RefSeq"/>
        </authorList>
    </citation>
    <scope>IDENTIFICATION</scope>
</reference>
<evidence type="ECO:0000259" key="1">
    <source>
        <dbReference type="Pfam" id="PF04230"/>
    </source>
</evidence>
<dbReference type="GO" id="GO:0016740">
    <property type="term" value="F:transferase activity"/>
    <property type="evidence" value="ECO:0007669"/>
    <property type="project" value="UniProtKB-KW"/>
</dbReference>
<accession>A0A8B6X301</accession>
<sequence>MNAQAGSADLARQVWRKSGLKAQWKNWRLDRVIDEWQALRERIAAPPESRRGPATLLFIPPDPLLLVSSRGDEAMICVLLREMRTHFPEARCYMLTHGSRASEVARELNARPIEVQHLDKLATTLERCLAQGITHCVTIGADVLDGSYDPVFSAELLALTDMLARNGVRCAVNGFSFSDKPHEGLARLYDGMSRDVVFNLRDPVSFQRFQRFTGARSRLSADAAFMLEPAALLDGIADYEPWIADRKASGRTVLGINLHPLLLELEERERVPEMCAAFVRVLGQLAAIRPLAFVLLEHDFRGSSSDYHCIDRLEDALRPLLPGLVWRFPRQLRAAEIKRAVGQLDGVVTGRMHLSIATLGAGAPVFLFDYKAKMEGLLQHFELDRDMRVPARELFDEPATLAALDRFVQKLPLLRAQVRARLPVIKQLAHSNLDAVLES</sequence>
<dbReference type="EC" id="2.4.-.-" evidence="3"/>
<reference evidence="3" key="1">
    <citation type="journal article" date="2000" name="EMBO J.">
        <title>Bacterial SLH domain proteins are non-covalently anchored to the cell surface via a conserved mechanism involving wall polysaccharide pyruvylation.</title>
        <authorList>
            <person name="Mesnage S."/>
            <person name="Fontaine T."/>
            <person name="Mignot T."/>
            <person name="Delepierre M."/>
            <person name="Mock M."/>
            <person name="Fouet A."/>
        </authorList>
    </citation>
    <scope>NUCLEOTIDE SEQUENCE</scope>
</reference>
<evidence type="ECO:0000313" key="3">
    <source>
        <dbReference type="RefSeq" id="WP_028311135.1"/>
    </source>
</evidence>
<proteinExistence type="predicted"/>
<name>A0A8B6X301_9BURK</name>
<dbReference type="OrthoDB" id="1814359at2"/>
<evidence type="ECO:0000313" key="2">
    <source>
        <dbReference type="Proteomes" id="UP000675920"/>
    </source>
</evidence>
<feature type="domain" description="Polysaccharide pyruvyl transferase" evidence="1">
    <location>
        <begin position="135"/>
        <end position="371"/>
    </location>
</feature>
<dbReference type="Pfam" id="PF04230">
    <property type="entry name" value="PS_pyruv_trans"/>
    <property type="match status" value="1"/>
</dbReference>
<organism evidence="2 3">
    <name type="scientific">Derxia gummosa DSM 723</name>
    <dbReference type="NCBI Taxonomy" id="1121388"/>
    <lineage>
        <taxon>Bacteria</taxon>
        <taxon>Pseudomonadati</taxon>
        <taxon>Pseudomonadota</taxon>
        <taxon>Betaproteobacteria</taxon>
        <taxon>Burkholderiales</taxon>
        <taxon>Alcaligenaceae</taxon>
        <taxon>Derxia</taxon>
    </lineage>
</organism>
<reference evidence="3" key="3">
    <citation type="journal article" date="2006" name="Glycobiology">
        <title>Structures and mechanisms of glycosyltransferases.</title>
        <authorList>
            <person name="Breton C."/>
            <person name="Snajdrova L."/>
            <person name="Jeanneau C."/>
            <person name="Koca J."/>
            <person name="Imberty A."/>
        </authorList>
    </citation>
    <scope>NUCLEOTIDE SEQUENCE</scope>
</reference>
<keyword evidence="3" id="KW-0808">Transferase</keyword>
<protein>
    <submittedName>
        <fullName evidence="3">Polysaccharide pyruvyl transferase family protein</fullName>
        <ecNumber evidence="3">2.4.-.-</ecNumber>
    </submittedName>
</protein>
<dbReference type="PANTHER" id="PTHR36836:SF1">
    <property type="entry name" value="COLANIC ACID BIOSYNTHESIS PROTEIN WCAK"/>
    <property type="match status" value="1"/>
</dbReference>